<dbReference type="InterPro" id="IPR023985">
    <property type="entry name" value="SDR_subfam_1"/>
</dbReference>
<dbReference type="PRINTS" id="PR00080">
    <property type="entry name" value="SDRFAMILY"/>
</dbReference>
<dbReference type="PATRIC" id="fig|1166018.3.peg.5165"/>
<dbReference type="RefSeq" id="WP_015332496.1">
    <property type="nucleotide sequence ID" value="NC_020054.1"/>
</dbReference>
<proteinExistence type="inferred from homology"/>
<dbReference type="EMBL" id="HE796683">
    <property type="protein sequence ID" value="CCH01397.1"/>
    <property type="molecule type" value="Genomic_DNA"/>
</dbReference>
<gene>
    <name evidence="4" type="ORF">FAES_3389</name>
</gene>
<comment type="similarity">
    <text evidence="1">Belongs to the short-chain dehydrogenases/reductases (SDR) family.</text>
</comment>
<dbReference type="GO" id="GO:0016491">
    <property type="term" value="F:oxidoreductase activity"/>
    <property type="evidence" value="ECO:0007669"/>
    <property type="project" value="UniProtKB-KW"/>
</dbReference>
<keyword evidence="2" id="KW-0560">Oxidoreductase</keyword>
<organism evidence="4 5">
    <name type="scientific">Fibrella aestuarina BUZ 2</name>
    <dbReference type="NCBI Taxonomy" id="1166018"/>
    <lineage>
        <taxon>Bacteria</taxon>
        <taxon>Pseudomonadati</taxon>
        <taxon>Bacteroidota</taxon>
        <taxon>Cytophagia</taxon>
        <taxon>Cytophagales</taxon>
        <taxon>Spirosomataceae</taxon>
        <taxon>Fibrella</taxon>
    </lineage>
</organism>
<dbReference type="Proteomes" id="UP000011058">
    <property type="component" value="Chromosome"/>
</dbReference>
<dbReference type="SUPFAM" id="SSF51735">
    <property type="entry name" value="NAD(P)-binding Rossmann-fold domains"/>
    <property type="match status" value="1"/>
</dbReference>
<dbReference type="STRING" id="1166018.FAES_3389"/>
<dbReference type="InterPro" id="IPR036291">
    <property type="entry name" value="NAD(P)-bd_dom_sf"/>
</dbReference>
<name>I0KB94_9BACT</name>
<reference evidence="4 5" key="1">
    <citation type="journal article" date="2012" name="J. Bacteriol.">
        <title>Genome Sequence of Fibrella aestuarina BUZ 2T, a Filamentous Marine Bacterium.</title>
        <authorList>
            <person name="Filippini M."/>
            <person name="Qi W."/>
            <person name="Blom J."/>
            <person name="Goesmann A."/>
            <person name="Smits T.H."/>
            <person name="Bagheri H.C."/>
        </authorList>
    </citation>
    <scope>NUCLEOTIDE SEQUENCE [LARGE SCALE GENOMIC DNA]</scope>
    <source>
        <strain evidence="5">BUZ 2T</strain>
    </source>
</reference>
<dbReference type="Gene3D" id="3.40.50.720">
    <property type="entry name" value="NAD(P)-binding Rossmann-like Domain"/>
    <property type="match status" value="1"/>
</dbReference>
<dbReference type="PRINTS" id="PR00081">
    <property type="entry name" value="GDHRDH"/>
</dbReference>
<dbReference type="eggNOG" id="COG1028">
    <property type="taxonomic scope" value="Bacteria"/>
</dbReference>
<protein>
    <submittedName>
        <fullName evidence="4">Short-chain dehydrogenase/reductase SDR</fullName>
    </submittedName>
</protein>
<dbReference type="HOGENOM" id="CLU_010194_1_3_10"/>
<evidence type="ECO:0000313" key="5">
    <source>
        <dbReference type="Proteomes" id="UP000011058"/>
    </source>
</evidence>
<evidence type="ECO:0000256" key="1">
    <source>
        <dbReference type="ARBA" id="ARBA00006484"/>
    </source>
</evidence>
<dbReference type="CDD" id="cd05233">
    <property type="entry name" value="SDR_c"/>
    <property type="match status" value="1"/>
</dbReference>
<keyword evidence="3" id="KW-0520">NAD</keyword>
<dbReference type="OrthoDB" id="9788235at2"/>
<dbReference type="KEGG" id="fae:FAES_3389"/>
<dbReference type="Pfam" id="PF13561">
    <property type="entry name" value="adh_short_C2"/>
    <property type="match status" value="1"/>
</dbReference>
<sequence>MPDLATNQTAQKVAFITGAAHGQGRAVALALAKEGIHIVAFDVAKNLTYPAYTFGSADELTQLKQDVEALGRPDASVGCLTVTGDVRDDADITRAVEQAMATFGRIDILFNNAGICAYGLAHELTEDAWDAMLDINLKGAWLVARRVIPIMMAQQSGVIINNSSIAGLRGMNRLSHYAASKWGLVGLTKSWAIELAPYNIRVNSIHPTGVNTPMNDGLAALEGTTTQEIAERSAGNLLPVPWVEPEDVSAMVLYLVSDGARYITGSQFVLDAGLLTR</sequence>
<dbReference type="PANTHER" id="PTHR24321:SF8">
    <property type="entry name" value="ESTRADIOL 17-BETA-DEHYDROGENASE 8-RELATED"/>
    <property type="match status" value="1"/>
</dbReference>
<dbReference type="AlphaFoldDB" id="I0KB94"/>
<dbReference type="PANTHER" id="PTHR24321">
    <property type="entry name" value="DEHYDROGENASES, SHORT CHAIN"/>
    <property type="match status" value="1"/>
</dbReference>
<dbReference type="PROSITE" id="PS00061">
    <property type="entry name" value="ADH_SHORT"/>
    <property type="match status" value="1"/>
</dbReference>
<evidence type="ECO:0000313" key="4">
    <source>
        <dbReference type="EMBL" id="CCH01397.1"/>
    </source>
</evidence>
<keyword evidence="5" id="KW-1185">Reference proteome</keyword>
<accession>I0KB94</accession>
<dbReference type="InterPro" id="IPR020904">
    <property type="entry name" value="Sc_DH/Rdtase_CS"/>
</dbReference>
<dbReference type="InterPro" id="IPR002347">
    <property type="entry name" value="SDR_fam"/>
</dbReference>
<dbReference type="FunFam" id="3.40.50.720:FF:000084">
    <property type="entry name" value="Short-chain dehydrogenase reductase"/>
    <property type="match status" value="1"/>
</dbReference>
<dbReference type="NCBIfam" id="TIGR03971">
    <property type="entry name" value="SDR_subfam_1"/>
    <property type="match status" value="1"/>
</dbReference>
<evidence type="ECO:0000256" key="3">
    <source>
        <dbReference type="ARBA" id="ARBA00023027"/>
    </source>
</evidence>
<evidence type="ECO:0000256" key="2">
    <source>
        <dbReference type="ARBA" id="ARBA00023002"/>
    </source>
</evidence>